<comment type="caution">
    <text evidence="3">The sequence shown here is derived from an EMBL/GenBank/DDBJ whole genome shotgun (WGS) entry which is preliminary data.</text>
</comment>
<feature type="transmembrane region" description="Helical" evidence="2">
    <location>
        <begin position="107"/>
        <end position="125"/>
    </location>
</feature>
<keyword evidence="4" id="KW-1185">Reference proteome</keyword>
<keyword evidence="2" id="KW-1133">Transmembrane helix</keyword>
<protein>
    <recommendedName>
        <fullName evidence="5">Signal peptidase II</fullName>
    </recommendedName>
</protein>
<evidence type="ECO:0000313" key="3">
    <source>
        <dbReference type="EMBL" id="MEI4801554.1"/>
    </source>
</evidence>
<sequence length="232" mass="26806">MNKWGAARFRLIFVCITIIAACTLSQGALYSREKMKEAMKSNSIDIVEGFTDWVDGEGKPYKTSSVGDEADDPSRHGRWFEDEVYQGAKGTLIPNLQPGKTSDIQNIITYICITIIILITIWRIYRSRKNQKQLPQDTIDEKKPLSKSGPLSSAKIKNDLLPHHPIRAELVKWERQLPGAKQRRSYETIQQWFTRIGCSYEIVGLYEKIRYGDFAFTSDEQQFIRDWVKKHT</sequence>
<keyword evidence="2" id="KW-0812">Transmembrane</keyword>
<dbReference type="EMBL" id="JBAWSX010000004">
    <property type="protein sequence ID" value="MEI4801554.1"/>
    <property type="molecule type" value="Genomic_DNA"/>
</dbReference>
<name>A0ABU8FFT8_9BACI</name>
<feature type="compositionally biased region" description="Low complexity" evidence="1">
    <location>
        <begin position="146"/>
        <end position="155"/>
    </location>
</feature>
<evidence type="ECO:0000256" key="1">
    <source>
        <dbReference type="SAM" id="MobiDB-lite"/>
    </source>
</evidence>
<reference evidence="3 4" key="1">
    <citation type="submission" date="2024-01" db="EMBL/GenBank/DDBJ databases">
        <title>Seven novel Bacillus-like species.</title>
        <authorList>
            <person name="Liu G."/>
        </authorList>
    </citation>
    <scope>NUCLEOTIDE SEQUENCE [LARGE SCALE GENOMIC DNA]</scope>
    <source>
        <strain evidence="3 4">FJAT-51639</strain>
    </source>
</reference>
<dbReference type="PROSITE" id="PS51257">
    <property type="entry name" value="PROKAR_LIPOPROTEIN"/>
    <property type="match status" value="1"/>
</dbReference>
<evidence type="ECO:0000313" key="4">
    <source>
        <dbReference type="Proteomes" id="UP001372526"/>
    </source>
</evidence>
<dbReference type="Proteomes" id="UP001372526">
    <property type="component" value="Unassembled WGS sequence"/>
</dbReference>
<evidence type="ECO:0008006" key="5">
    <source>
        <dbReference type="Google" id="ProtNLM"/>
    </source>
</evidence>
<evidence type="ECO:0000256" key="2">
    <source>
        <dbReference type="SAM" id="Phobius"/>
    </source>
</evidence>
<feature type="region of interest" description="Disordered" evidence="1">
    <location>
        <begin position="133"/>
        <end position="155"/>
    </location>
</feature>
<proteinExistence type="predicted"/>
<keyword evidence="2" id="KW-0472">Membrane</keyword>
<organism evidence="3 4">
    <name type="scientific">Bacillus bruguierae</name>
    <dbReference type="NCBI Taxonomy" id="3127667"/>
    <lineage>
        <taxon>Bacteria</taxon>
        <taxon>Bacillati</taxon>
        <taxon>Bacillota</taxon>
        <taxon>Bacilli</taxon>
        <taxon>Bacillales</taxon>
        <taxon>Bacillaceae</taxon>
        <taxon>Bacillus</taxon>
    </lineage>
</organism>
<dbReference type="RefSeq" id="WP_336472227.1">
    <property type="nucleotide sequence ID" value="NZ_JBAWSX010000004.1"/>
</dbReference>
<accession>A0ABU8FFT8</accession>
<gene>
    <name evidence="3" type="ORF">WAZ07_09475</name>
</gene>